<dbReference type="Proteomes" id="UP001477947">
    <property type="component" value="Chromosome"/>
</dbReference>
<feature type="transmembrane region" description="Helical" evidence="1">
    <location>
        <begin position="6"/>
        <end position="26"/>
    </location>
</feature>
<evidence type="ECO:0000313" key="2">
    <source>
        <dbReference type="EMBL" id="XAM41241.1"/>
    </source>
</evidence>
<dbReference type="RefSeq" id="WP_276632850.1">
    <property type="nucleotide sequence ID" value="NZ_CP154622.1"/>
</dbReference>
<reference evidence="2 3" key="1">
    <citation type="submission" date="2024-04" db="EMBL/GenBank/DDBJ databases">
        <title>Isolation and characterization of novel acetogenic strains of the genera Terrisporobacter and Acetoanaerobium.</title>
        <authorList>
            <person name="Boeer T."/>
            <person name="Schueler M.A."/>
            <person name="Lueschen A."/>
            <person name="Eysell L."/>
            <person name="Droege J."/>
            <person name="Heinemann M."/>
            <person name="Engelhardt L."/>
            <person name="Basen M."/>
            <person name="Daniel R."/>
        </authorList>
    </citation>
    <scope>NUCLEOTIDE SEQUENCE [LARGE SCALE GENOMIC DNA]</scope>
    <source>
        <strain evidence="2 3">ELB</strain>
    </source>
</reference>
<keyword evidence="1" id="KW-1133">Transmembrane helix</keyword>
<organism evidence="2 3">
    <name type="scientific">Terrisporobacter petrolearius</name>
    <dbReference type="NCBI Taxonomy" id="1460447"/>
    <lineage>
        <taxon>Bacteria</taxon>
        <taxon>Bacillati</taxon>
        <taxon>Bacillota</taxon>
        <taxon>Clostridia</taxon>
        <taxon>Peptostreptococcales</taxon>
        <taxon>Peptostreptococcaceae</taxon>
        <taxon>Terrisporobacter</taxon>
    </lineage>
</organism>
<keyword evidence="3" id="KW-1185">Reference proteome</keyword>
<sequence length="131" mass="15743">MKELMDSLFCTIWIIVIVLVSIYLLFIEIRNYKYKRSLKSKIKYTEEDIVNMEIMNKIFCEGTLMKMVADRAPSKLPSTYIVELEYEGNKYEINDKEIFNSYEIGQFIKLKLVKRLDENKNIIEYELFKLK</sequence>
<evidence type="ECO:0000256" key="1">
    <source>
        <dbReference type="SAM" id="Phobius"/>
    </source>
</evidence>
<proteinExistence type="predicted"/>
<accession>A0ABZ3FET5</accession>
<keyword evidence="1" id="KW-0472">Membrane</keyword>
<name>A0ABZ3FET5_9FIRM</name>
<keyword evidence="1" id="KW-0812">Transmembrane</keyword>
<dbReference type="EMBL" id="CP154622">
    <property type="protein sequence ID" value="XAM41241.1"/>
    <property type="molecule type" value="Genomic_DNA"/>
</dbReference>
<gene>
    <name evidence="2" type="ORF">TPELB_15530</name>
</gene>
<evidence type="ECO:0008006" key="4">
    <source>
        <dbReference type="Google" id="ProtNLM"/>
    </source>
</evidence>
<protein>
    <recommendedName>
        <fullName evidence="4">DUF2500 domain-containing protein</fullName>
    </recommendedName>
</protein>
<evidence type="ECO:0000313" key="3">
    <source>
        <dbReference type="Proteomes" id="UP001477947"/>
    </source>
</evidence>